<feature type="compositionally biased region" description="Basic and acidic residues" evidence="1">
    <location>
        <begin position="121"/>
        <end position="131"/>
    </location>
</feature>
<proteinExistence type="predicted"/>
<dbReference type="RefSeq" id="XP_045271847.1">
    <property type="nucleotide sequence ID" value="XM_045416032.1"/>
</dbReference>
<dbReference type="GeneID" id="69023271"/>
<dbReference type="Proteomes" id="UP000002039">
    <property type="component" value="Unassembled WGS sequence"/>
</dbReference>
<organism evidence="2 3">
    <name type="scientific">Ajellomyces dermatitidis (strain ER-3 / ATCC MYA-2586)</name>
    <name type="common">Blastomyces dermatitidis</name>
    <dbReference type="NCBI Taxonomy" id="559297"/>
    <lineage>
        <taxon>Eukaryota</taxon>
        <taxon>Fungi</taxon>
        <taxon>Dikarya</taxon>
        <taxon>Ascomycota</taxon>
        <taxon>Pezizomycotina</taxon>
        <taxon>Eurotiomycetes</taxon>
        <taxon>Eurotiomycetidae</taxon>
        <taxon>Onygenales</taxon>
        <taxon>Ajellomycetaceae</taxon>
        <taxon>Blastomyces</taxon>
    </lineage>
</organism>
<evidence type="ECO:0000256" key="1">
    <source>
        <dbReference type="SAM" id="MobiDB-lite"/>
    </source>
</evidence>
<sequence length="131" mass="13584">MVSHTQTKGDVDIPNQKSPSTDPSEAPVSKAQEPKTSPSAPTSIPTAVPMGIDSSDSNANNADPAPPASISTSISTHPAPMVYAPGSLSQSTTQTAPIPPIAPQQQLPSQTPKPHLYPEPGQEREAERDQG</sequence>
<feature type="compositionally biased region" description="Polar residues" evidence="1">
    <location>
        <begin position="34"/>
        <end position="45"/>
    </location>
</feature>
<reference evidence="3" key="1">
    <citation type="journal article" date="2015" name="PLoS Genet.">
        <title>The dynamic genome and transcriptome of the human fungal pathogen Blastomyces and close relative Emmonsia.</title>
        <authorList>
            <person name="Munoz J.F."/>
            <person name="Gauthier G.M."/>
            <person name="Desjardins C.A."/>
            <person name="Gallo J.E."/>
            <person name="Holder J."/>
            <person name="Sullivan T.D."/>
            <person name="Marty A.J."/>
            <person name="Carmen J.C."/>
            <person name="Chen Z."/>
            <person name="Ding L."/>
            <person name="Gujja S."/>
            <person name="Magrini V."/>
            <person name="Misas E."/>
            <person name="Mitreva M."/>
            <person name="Priest M."/>
            <person name="Saif S."/>
            <person name="Whiston E.A."/>
            <person name="Young S."/>
            <person name="Zeng Q."/>
            <person name="Goldman W.E."/>
            <person name="Mardis E.R."/>
            <person name="Taylor J.W."/>
            <person name="McEwen J.G."/>
            <person name="Clay O.K."/>
            <person name="Klein B.S."/>
            <person name="Cuomo C.A."/>
        </authorList>
    </citation>
    <scope>NUCLEOTIDE SEQUENCE [LARGE SCALE GENOMIC DNA]</scope>
    <source>
        <strain evidence="3">ER-3 / ATCC MYA-2586</strain>
    </source>
</reference>
<evidence type="ECO:0000313" key="2">
    <source>
        <dbReference type="EMBL" id="EEQ83717.2"/>
    </source>
</evidence>
<feature type="region of interest" description="Disordered" evidence="1">
    <location>
        <begin position="1"/>
        <end position="131"/>
    </location>
</feature>
<dbReference type="EMBL" id="EQ999973">
    <property type="protein sequence ID" value="EEQ83717.2"/>
    <property type="molecule type" value="Genomic_DNA"/>
</dbReference>
<evidence type="ECO:0000313" key="3">
    <source>
        <dbReference type="Proteomes" id="UP000002039"/>
    </source>
</evidence>
<feature type="compositionally biased region" description="Low complexity" evidence="1">
    <location>
        <begin position="53"/>
        <end position="80"/>
    </location>
</feature>
<keyword evidence="3" id="KW-1185">Reference proteome</keyword>
<accession>A0ABP2EKL2</accession>
<name>A0ABP2EKL2_AJEDR</name>
<gene>
    <name evidence="2" type="ORF">BDCG_00522</name>
</gene>
<protein>
    <submittedName>
        <fullName evidence="2">Uncharacterized protein</fullName>
    </submittedName>
</protein>